<sequence length="245" mass="25524">MRKQTTVWFHHTDLETPMSAIPITVTGTIATEPTARTLPSGRACASFRLAVNHWRVDKNTGEFVSDGTSWFGVDCYGDLASNSAMSLSTGAAVIVSGSLRNREWATDERSGISPTVIAEHIGPDLRYGTAHYKRAKASDRSQSTSGQANTESSGTSDAVWGSLGPAETPTGVGGEDDPADAARPAVTGPDSAMQTGPDDDRTAEPDGTVDRDFTDDSGGSVGTDSNAGDAEDPIARETAKAAAPF</sequence>
<dbReference type="InterPro" id="IPR000424">
    <property type="entry name" value="Primosome_PriB/ssb"/>
</dbReference>
<evidence type="ECO:0000256" key="2">
    <source>
        <dbReference type="PROSITE-ProRule" id="PRU00252"/>
    </source>
</evidence>
<protein>
    <recommendedName>
        <fullName evidence="3">Single-stranded DNA-binding protein</fullName>
    </recommendedName>
</protein>
<accession>A0A0B8ZZY1</accession>
<dbReference type="Pfam" id="PF00436">
    <property type="entry name" value="SSB"/>
    <property type="match status" value="1"/>
</dbReference>
<dbReference type="Gene3D" id="2.40.50.140">
    <property type="entry name" value="Nucleic acid-binding proteins"/>
    <property type="match status" value="1"/>
</dbReference>
<evidence type="ECO:0000256" key="3">
    <source>
        <dbReference type="RuleBase" id="RU000524"/>
    </source>
</evidence>
<gene>
    <name evidence="5" type="ORF">AE0388_2434</name>
</gene>
<feature type="region of interest" description="Disordered" evidence="4">
    <location>
        <begin position="133"/>
        <end position="245"/>
    </location>
</feature>
<dbReference type="PANTHER" id="PTHR10302">
    <property type="entry name" value="SINGLE-STRANDED DNA-BINDING PROTEIN"/>
    <property type="match status" value="1"/>
</dbReference>
<dbReference type="GO" id="GO:0003697">
    <property type="term" value="F:single-stranded DNA binding"/>
    <property type="evidence" value="ECO:0007669"/>
    <property type="project" value="InterPro"/>
</dbReference>
<evidence type="ECO:0000313" key="6">
    <source>
        <dbReference type="Proteomes" id="UP000031488"/>
    </source>
</evidence>
<organism evidence="5 6">
    <name type="scientific">Brevibacterium linens</name>
    <dbReference type="NCBI Taxonomy" id="1703"/>
    <lineage>
        <taxon>Bacteria</taxon>
        <taxon>Bacillati</taxon>
        <taxon>Actinomycetota</taxon>
        <taxon>Actinomycetes</taxon>
        <taxon>Micrococcales</taxon>
        <taxon>Brevibacteriaceae</taxon>
        <taxon>Brevibacterium</taxon>
    </lineage>
</organism>
<dbReference type="InterPro" id="IPR011344">
    <property type="entry name" value="ssDNA-bd"/>
</dbReference>
<dbReference type="EMBL" id="JTJZ01000020">
    <property type="protein sequence ID" value="KHS51884.1"/>
    <property type="molecule type" value="Genomic_DNA"/>
</dbReference>
<feature type="compositionally biased region" description="Basic and acidic residues" evidence="4">
    <location>
        <begin position="198"/>
        <end position="214"/>
    </location>
</feature>
<dbReference type="InterPro" id="IPR012340">
    <property type="entry name" value="NA-bd_OB-fold"/>
</dbReference>
<dbReference type="PROSITE" id="PS50935">
    <property type="entry name" value="SSB"/>
    <property type="match status" value="1"/>
</dbReference>
<comment type="caution">
    <text evidence="5">The sequence shown here is derived from an EMBL/GenBank/DDBJ whole genome shotgun (WGS) entry which is preliminary data.</text>
</comment>
<dbReference type="SUPFAM" id="SSF50249">
    <property type="entry name" value="Nucleic acid-binding proteins"/>
    <property type="match status" value="1"/>
</dbReference>
<feature type="compositionally biased region" description="Polar residues" evidence="4">
    <location>
        <begin position="140"/>
        <end position="156"/>
    </location>
</feature>
<reference evidence="5 6" key="1">
    <citation type="submission" date="2014-11" db="EMBL/GenBank/DDBJ databases">
        <title>Draft Genome Sequence of Brevibacterium linens AE038-8.</title>
        <authorList>
            <person name="Maizel D."/>
            <person name="Utturkar S.M."/>
            <person name="Brown S.D."/>
            <person name="Ferrero M."/>
            <person name="Rosen B.P."/>
        </authorList>
    </citation>
    <scope>NUCLEOTIDE SEQUENCE [LARGE SCALE GENOMIC DNA]</scope>
    <source>
        <strain evidence="5 6">AE038-8</strain>
    </source>
</reference>
<dbReference type="NCBIfam" id="TIGR00621">
    <property type="entry name" value="ssb"/>
    <property type="match status" value="1"/>
</dbReference>
<dbReference type="CDD" id="cd04496">
    <property type="entry name" value="SSB_OBF"/>
    <property type="match status" value="1"/>
</dbReference>
<proteinExistence type="predicted"/>
<dbReference type="PANTHER" id="PTHR10302:SF0">
    <property type="entry name" value="SINGLE-STRANDED DNA-BINDING PROTEIN, MITOCHONDRIAL"/>
    <property type="match status" value="1"/>
</dbReference>
<dbReference type="AlphaFoldDB" id="A0A0B8ZZY1"/>
<dbReference type="GO" id="GO:0009295">
    <property type="term" value="C:nucleoid"/>
    <property type="evidence" value="ECO:0007669"/>
    <property type="project" value="TreeGrafter"/>
</dbReference>
<evidence type="ECO:0000256" key="4">
    <source>
        <dbReference type="SAM" id="MobiDB-lite"/>
    </source>
</evidence>
<name>A0A0B8ZZY1_BRELN</name>
<dbReference type="PATRIC" id="fig|1703.6.peg.2334"/>
<dbReference type="GO" id="GO:0006260">
    <property type="term" value="P:DNA replication"/>
    <property type="evidence" value="ECO:0007669"/>
    <property type="project" value="InterPro"/>
</dbReference>
<keyword evidence="1 2" id="KW-0238">DNA-binding</keyword>
<dbReference type="Proteomes" id="UP000031488">
    <property type="component" value="Unassembled WGS sequence"/>
</dbReference>
<evidence type="ECO:0000313" key="5">
    <source>
        <dbReference type="EMBL" id="KHS51884.1"/>
    </source>
</evidence>
<keyword evidence="6" id="KW-1185">Reference proteome</keyword>
<evidence type="ECO:0000256" key="1">
    <source>
        <dbReference type="ARBA" id="ARBA00023125"/>
    </source>
</evidence>